<protein>
    <recommendedName>
        <fullName evidence="1">FP protein C-terminal domain-containing protein</fullName>
    </recommendedName>
</protein>
<gene>
    <name evidence="2" type="ORF">PACLA_8A071847</name>
</gene>
<evidence type="ECO:0000313" key="2">
    <source>
        <dbReference type="EMBL" id="CAB4008144.1"/>
    </source>
</evidence>
<dbReference type="InterPro" id="IPR057251">
    <property type="entry name" value="FP_C"/>
</dbReference>
<dbReference type="Proteomes" id="UP001152795">
    <property type="component" value="Unassembled WGS sequence"/>
</dbReference>
<dbReference type="AlphaFoldDB" id="A0A7D9EFU7"/>
<name>A0A7D9EFU7_PARCT</name>
<proteinExistence type="predicted"/>
<dbReference type="EMBL" id="CACRXK020006034">
    <property type="protein sequence ID" value="CAB4008144.1"/>
    <property type="molecule type" value="Genomic_DNA"/>
</dbReference>
<feature type="domain" description="FP protein C-terminal" evidence="1">
    <location>
        <begin position="206"/>
        <end position="257"/>
    </location>
</feature>
<comment type="caution">
    <text evidence="2">The sequence shown here is derived from an EMBL/GenBank/DDBJ whole genome shotgun (WGS) entry which is preliminary data.</text>
</comment>
<reference evidence="2" key="1">
    <citation type="submission" date="2020-04" db="EMBL/GenBank/DDBJ databases">
        <authorList>
            <person name="Alioto T."/>
            <person name="Alioto T."/>
            <person name="Gomez Garrido J."/>
        </authorList>
    </citation>
    <scope>NUCLEOTIDE SEQUENCE</scope>
    <source>
        <strain evidence="2">A484AB</strain>
    </source>
</reference>
<dbReference type="OrthoDB" id="5989141at2759"/>
<evidence type="ECO:0000259" key="1">
    <source>
        <dbReference type="Pfam" id="PF25298"/>
    </source>
</evidence>
<dbReference type="Pfam" id="PF25298">
    <property type="entry name" value="Baculo_FP_2nd"/>
    <property type="match status" value="1"/>
</dbReference>
<accession>A0A7D9EFU7</accession>
<organism evidence="2 3">
    <name type="scientific">Paramuricea clavata</name>
    <name type="common">Red gorgonian</name>
    <name type="synonym">Violescent sea-whip</name>
    <dbReference type="NCBI Taxonomy" id="317549"/>
    <lineage>
        <taxon>Eukaryota</taxon>
        <taxon>Metazoa</taxon>
        <taxon>Cnidaria</taxon>
        <taxon>Anthozoa</taxon>
        <taxon>Octocorallia</taxon>
        <taxon>Malacalcyonacea</taxon>
        <taxon>Plexauridae</taxon>
        <taxon>Paramuricea</taxon>
    </lineage>
</organism>
<sequence length="261" mass="30615">MDKKTLKAILDKKLDPINVKVRETNLAVEDLMISIKFRSSQYDDMIKKLEEFEKINKDVIQENERLKAELLRTANEVNQQKVTINNLEQYSRWDCLEIKGIPVHTEGSSRSDDLNDIVLKVANTIGVQMDMKDISVVHRLPRRRISNVSESSDNLQDHQPPNVIVKFVRREVRDNFYRARRNLKDKSARNLGFTSTNRIFVSESLTEMNKNLFNKCLNMRRDLGFKFIWTHVGKIKLRKDERCPVVNIHSIDDIQKIQVNH</sequence>
<evidence type="ECO:0000313" key="3">
    <source>
        <dbReference type="Proteomes" id="UP001152795"/>
    </source>
</evidence>
<keyword evidence="3" id="KW-1185">Reference proteome</keyword>